<dbReference type="GO" id="GO:0016301">
    <property type="term" value="F:kinase activity"/>
    <property type="evidence" value="ECO:0007669"/>
    <property type="project" value="UniProtKB-KW"/>
</dbReference>
<keyword evidence="11" id="KW-1185">Reference proteome</keyword>
<dbReference type="HAMAP" id="MF_00238">
    <property type="entry name" value="Cytidyl_kinase_type1"/>
    <property type="match status" value="1"/>
</dbReference>
<dbReference type="PANTHER" id="PTHR21299:SF2">
    <property type="entry name" value="CYTIDYLATE KINASE"/>
    <property type="match status" value="1"/>
</dbReference>
<evidence type="ECO:0000256" key="6">
    <source>
        <dbReference type="ARBA" id="ARBA00047615"/>
    </source>
</evidence>
<dbReference type="CDD" id="cd02020">
    <property type="entry name" value="CMPK"/>
    <property type="match status" value="1"/>
</dbReference>
<accession>A0ABS0AX46</accession>
<sequence length="226" mass="25396">MIMTTITIDGPAGTGKSTVAKRLADALGFTYFDTGALYRAISWQVLTTGISHQDKEALAALLKDFTFEIRMADGSKHYFVGATDVTKAIRTKEVTAIVSEVSALEEVREALKPMQVNFSKETDVVFEGRDLGTIVFPNAHLKFFLTARAEVRAERRFKELQEKFPDQSFSYETILSEIKNRDAFDSSRELAPLKQAEDAILVDTSDITIEEVVEQMETEFHKRAKK</sequence>
<comment type="subcellular location">
    <subcellularLocation>
        <location evidence="8">Cytoplasm</location>
    </subcellularLocation>
</comment>
<comment type="similarity">
    <text evidence="1 8">Belongs to the cytidylate kinase family. Type 1 subfamily.</text>
</comment>
<evidence type="ECO:0000256" key="3">
    <source>
        <dbReference type="ARBA" id="ARBA00022741"/>
    </source>
</evidence>
<evidence type="ECO:0000256" key="4">
    <source>
        <dbReference type="ARBA" id="ARBA00022777"/>
    </source>
</evidence>
<evidence type="ECO:0000313" key="11">
    <source>
        <dbReference type="Proteomes" id="UP001194714"/>
    </source>
</evidence>
<comment type="catalytic activity">
    <reaction evidence="6 8">
        <text>dCMP + ATP = dCDP + ADP</text>
        <dbReference type="Rhea" id="RHEA:25094"/>
        <dbReference type="ChEBI" id="CHEBI:30616"/>
        <dbReference type="ChEBI" id="CHEBI:57566"/>
        <dbReference type="ChEBI" id="CHEBI:58593"/>
        <dbReference type="ChEBI" id="CHEBI:456216"/>
        <dbReference type="EC" id="2.7.4.25"/>
    </reaction>
</comment>
<name>A0ABS0AX46_9BACT</name>
<comment type="catalytic activity">
    <reaction evidence="7 8">
        <text>CMP + ATP = CDP + ADP</text>
        <dbReference type="Rhea" id="RHEA:11600"/>
        <dbReference type="ChEBI" id="CHEBI:30616"/>
        <dbReference type="ChEBI" id="CHEBI:58069"/>
        <dbReference type="ChEBI" id="CHEBI:60377"/>
        <dbReference type="ChEBI" id="CHEBI:456216"/>
        <dbReference type="EC" id="2.7.4.25"/>
    </reaction>
</comment>
<proteinExistence type="inferred from homology"/>
<evidence type="ECO:0000256" key="8">
    <source>
        <dbReference type="HAMAP-Rule" id="MF_00238"/>
    </source>
</evidence>
<organism evidence="10 11">
    <name type="scientific">Candidatus Neptunichlamydia vexilliferae</name>
    <dbReference type="NCBI Taxonomy" id="1651774"/>
    <lineage>
        <taxon>Bacteria</taxon>
        <taxon>Pseudomonadati</taxon>
        <taxon>Chlamydiota</taxon>
        <taxon>Chlamydiia</taxon>
        <taxon>Parachlamydiales</taxon>
        <taxon>Simkaniaceae</taxon>
        <taxon>Candidatus Neptunichlamydia</taxon>
    </lineage>
</organism>
<keyword evidence="4 8" id="KW-0418">Kinase</keyword>
<keyword evidence="8" id="KW-0963">Cytoplasm</keyword>
<dbReference type="InterPro" id="IPR011994">
    <property type="entry name" value="Cytidylate_kinase_dom"/>
</dbReference>
<evidence type="ECO:0000256" key="2">
    <source>
        <dbReference type="ARBA" id="ARBA00022679"/>
    </source>
</evidence>
<dbReference type="PANTHER" id="PTHR21299">
    <property type="entry name" value="CYTIDYLATE KINASE/PANTOATE-BETA-ALANINE LIGASE"/>
    <property type="match status" value="1"/>
</dbReference>
<comment type="caution">
    <text evidence="10">The sequence shown here is derived from an EMBL/GenBank/DDBJ whole genome shotgun (WGS) entry which is preliminary data.</text>
</comment>
<dbReference type="SUPFAM" id="SSF52540">
    <property type="entry name" value="P-loop containing nucleoside triphosphate hydrolases"/>
    <property type="match status" value="1"/>
</dbReference>
<dbReference type="InterPro" id="IPR003136">
    <property type="entry name" value="Cytidylate_kin"/>
</dbReference>
<evidence type="ECO:0000256" key="1">
    <source>
        <dbReference type="ARBA" id="ARBA00009427"/>
    </source>
</evidence>
<dbReference type="Pfam" id="PF02224">
    <property type="entry name" value="Cytidylate_kin"/>
    <property type="match status" value="1"/>
</dbReference>
<evidence type="ECO:0000259" key="9">
    <source>
        <dbReference type="Pfam" id="PF02224"/>
    </source>
</evidence>
<dbReference type="EC" id="2.7.4.25" evidence="8"/>
<dbReference type="Gene3D" id="3.40.50.300">
    <property type="entry name" value="P-loop containing nucleotide triphosphate hydrolases"/>
    <property type="match status" value="1"/>
</dbReference>
<feature type="binding site" evidence="8">
    <location>
        <begin position="10"/>
        <end position="18"/>
    </location>
    <ligand>
        <name>ATP</name>
        <dbReference type="ChEBI" id="CHEBI:30616"/>
    </ligand>
</feature>
<gene>
    <name evidence="8" type="primary">cmk</name>
    <name evidence="10" type="ORF">NEPTK9_000208</name>
</gene>
<dbReference type="NCBIfam" id="TIGR00017">
    <property type="entry name" value="cmk"/>
    <property type="match status" value="1"/>
</dbReference>
<keyword evidence="5 8" id="KW-0067">ATP-binding</keyword>
<dbReference type="InterPro" id="IPR027417">
    <property type="entry name" value="P-loop_NTPase"/>
</dbReference>
<dbReference type="Proteomes" id="UP001194714">
    <property type="component" value="Unassembled WGS sequence"/>
</dbReference>
<evidence type="ECO:0000256" key="7">
    <source>
        <dbReference type="ARBA" id="ARBA00048478"/>
    </source>
</evidence>
<evidence type="ECO:0000256" key="5">
    <source>
        <dbReference type="ARBA" id="ARBA00022840"/>
    </source>
</evidence>
<dbReference type="EMBL" id="JAAEJV010000003">
    <property type="protein sequence ID" value="MBF5058709.1"/>
    <property type="molecule type" value="Genomic_DNA"/>
</dbReference>
<keyword evidence="2 8" id="KW-0808">Transferase</keyword>
<reference evidence="10 11" key="1">
    <citation type="submission" date="2020-01" db="EMBL/GenBank/DDBJ databases">
        <title>Draft genome sequence of Cand. Neptunochlamydia vexilliferae K9.</title>
        <authorList>
            <person name="Schulz F."/>
            <person name="Koestlbacher S."/>
            <person name="Wascher F."/>
            <person name="Pizzetti I."/>
            <person name="Horn M."/>
        </authorList>
    </citation>
    <scope>NUCLEOTIDE SEQUENCE [LARGE SCALE GENOMIC DNA]</scope>
    <source>
        <strain evidence="10 11">K9</strain>
    </source>
</reference>
<protein>
    <recommendedName>
        <fullName evidence="8">Cytidylate kinase</fullName>
        <shortName evidence="8">CK</shortName>
        <ecNumber evidence="8">2.7.4.25</ecNumber>
    </recommendedName>
    <alternativeName>
        <fullName evidence="8">Cytidine monophosphate kinase</fullName>
        <shortName evidence="8">CMP kinase</shortName>
    </alternativeName>
</protein>
<feature type="domain" description="Cytidylate kinase" evidence="9">
    <location>
        <begin position="6"/>
        <end position="221"/>
    </location>
</feature>
<evidence type="ECO:0000313" key="10">
    <source>
        <dbReference type="EMBL" id="MBF5058709.1"/>
    </source>
</evidence>
<keyword evidence="3 8" id="KW-0547">Nucleotide-binding</keyword>